<feature type="transmembrane region" description="Helical" evidence="2">
    <location>
        <begin position="66"/>
        <end position="85"/>
    </location>
</feature>
<reference evidence="3" key="1">
    <citation type="submission" date="2022-09" db="EMBL/GenBank/DDBJ databases">
        <authorList>
            <person name="Li D."/>
            <person name="Cheng J."/>
            <person name="Li Y."/>
        </authorList>
    </citation>
    <scope>NUCLEOTIDE SEQUENCE</scope>
    <source>
        <strain evidence="3">DL</strain>
    </source>
</reference>
<keyword evidence="2" id="KW-0472">Membrane</keyword>
<dbReference type="RefSeq" id="WP_263128414.1">
    <property type="nucleotide sequence ID" value="NZ_CP106856.1"/>
</dbReference>
<sequence>MSEFSEAIMGTGPNDPMYGYGGQGYQGYPPPPGLMQSNKGRGMALAGLILGIVALFLFWIPIISWVALVLALVGLGLGIAALVIAVRERTSAKGLSIAAVVVSAVALLAAILVTAFWGALFSAVQDEVNSNSSSTSAPRSTAGPSASTSSPSASTSGSASAELLPVGTAGEVGDYTVTVSSVQLDATDAILGFNEFNESPQGQYVLLTLDVVYNGNEEGDPWLDLRPNFVGSDSRQYDESTCLAVLDLQGTSVPTLENGGAAQYEVCMDVPAAALPGQRVLVEETFGLTEPTEASWRTE</sequence>
<feature type="region of interest" description="Disordered" evidence="1">
    <location>
        <begin position="130"/>
        <end position="159"/>
    </location>
</feature>
<feature type="transmembrane region" description="Helical" evidence="2">
    <location>
        <begin position="97"/>
        <end position="120"/>
    </location>
</feature>
<protein>
    <recommendedName>
        <fullName evidence="5">DUF4352 domain-containing protein</fullName>
    </recommendedName>
</protein>
<accession>A0ABY6FV50</accession>
<name>A0ABY6FV50_9MICC</name>
<evidence type="ECO:0000256" key="1">
    <source>
        <dbReference type="SAM" id="MobiDB-lite"/>
    </source>
</evidence>
<keyword evidence="2" id="KW-1133">Transmembrane helix</keyword>
<evidence type="ECO:0000256" key="2">
    <source>
        <dbReference type="SAM" id="Phobius"/>
    </source>
</evidence>
<organism evidence="3 4">
    <name type="scientific">Arthrobacter koreensis</name>
    <dbReference type="NCBI Taxonomy" id="199136"/>
    <lineage>
        <taxon>Bacteria</taxon>
        <taxon>Bacillati</taxon>
        <taxon>Actinomycetota</taxon>
        <taxon>Actinomycetes</taxon>
        <taxon>Micrococcales</taxon>
        <taxon>Micrococcaceae</taxon>
        <taxon>Arthrobacter</taxon>
    </lineage>
</organism>
<keyword evidence="4" id="KW-1185">Reference proteome</keyword>
<evidence type="ECO:0000313" key="3">
    <source>
        <dbReference type="EMBL" id="UYB36819.1"/>
    </source>
</evidence>
<evidence type="ECO:0000313" key="4">
    <source>
        <dbReference type="Proteomes" id="UP001063368"/>
    </source>
</evidence>
<keyword evidence="2" id="KW-0812">Transmembrane</keyword>
<gene>
    <name evidence="3" type="ORF">N9A08_03850</name>
</gene>
<dbReference type="Proteomes" id="UP001063368">
    <property type="component" value="Chromosome"/>
</dbReference>
<proteinExistence type="predicted"/>
<feature type="transmembrane region" description="Helical" evidence="2">
    <location>
        <begin position="42"/>
        <end position="60"/>
    </location>
</feature>
<dbReference type="EMBL" id="CP106856">
    <property type="protein sequence ID" value="UYB36819.1"/>
    <property type="molecule type" value="Genomic_DNA"/>
</dbReference>
<evidence type="ECO:0008006" key="5">
    <source>
        <dbReference type="Google" id="ProtNLM"/>
    </source>
</evidence>